<evidence type="ECO:0000313" key="1">
    <source>
        <dbReference type="EMBL" id="JAN94858.1"/>
    </source>
</evidence>
<dbReference type="EMBL" id="GDUN01001061">
    <property type="protein sequence ID" value="JAN94858.1"/>
    <property type="molecule type" value="mRNA"/>
</dbReference>
<sequence length="66" mass="7398">FEPTTLSMVMLNSCAFTATAIWASSMHMQCFTAIFKTFAGMIVDPRANGISRRFISSKERACQEQK</sequence>
<dbReference type="AlphaFoldDB" id="A0A0P6ISN9"/>
<name>A0A0P6ISN9_AEDAE</name>
<reference evidence="1" key="1">
    <citation type="journal article" date="2016" name="PLoS ONE">
        <title>A Deep Insight into the Sialome of Male and Female Aedes aegypti Mosquitoes.</title>
        <authorList>
            <person name="Ribeiro J.M."/>
            <person name="Martin-Martin I."/>
            <person name="Arca B."/>
            <person name="Calvo E."/>
        </authorList>
    </citation>
    <scope>NUCLEOTIDE SEQUENCE</scope>
    <source>
        <strain evidence="1">Liverpool</strain>
        <tissue evidence="1">Salivary glands</tissue>
    </source>
</reference>
<organism evidence="1">
    <name type="scientific">Aedes aegypti</name>
    <name type="common">Yellowfever mosquito</name>
    <name type="synonym">Culex aegypti</name>
    <dbReference type="NCBI Taxonomy" id="7159"/>
    <lineage>
        <taxon>Eukaryota</taxon>
        <taxon>Metazoa</taxon>
        <taxon>Ecdysozoa</taxon>
        <taxon>Arthropoda</taxon>
        <taxon>Hexapoda</taxon>
        <taxon>Insecta</taxon>
        <taxon>Pterygota</taxon>
        <taxon>Neoptera</taxon>
        <taxon>Endopterygota</taxon>
        <taxon>Diptera</taxon>
        <taxon>Nematocera</taxon>
        <taxon>Culicoidea</taxon>
        <taxon>Culicidae</taxon>
        <taxon>Culicinae</taxon>
        <taxon>Aedini</taxon>
        <taxon>Aedes</taxon>
        <taxon>Stegomyia</taxon>
    </lineage>
</organism>
<proteinExistence type="evidence at transcript level"/>
<protein>
    <submittedName>
        <fullName evidence="1">Uncharacterized protein</fullName>
    </submittedName>
</protein>
<accession>A0A0P6ISN9</accession>
<feature type="non-terminal residue" evidence="1">
    <location>
        <position position="1"/>
    </location>
</feature>